<accession>A0A0E9WUP4</accession>
<name>A0A0E9WUP4_ANGAN</name>
<sequence>MSSFPFNIVTSIQRDNGHFTSKYVVVAMLTAKKKTKIRSNWVSLGFTDTSVLYSFTPEALLLLIL</sequence>
<dbReference type="AlphaFoldDB" id="A0A0E9WUP4"/>
<organism evidence="1">
    <name type="scientific">Anguilla anguilla</name>
    <name type="common">European freshwater eel</name>
    <name type="synonym">Muraena anguilla</name>
    <dbReference type="NCBI Taxonomy" id="7936"/>
    <lineage>
        <taxon>Eukaryota</taxon>
        <taxon>Metazoa</taxon>
        <taxon>Chordata</taxon>
        <taxon>Craniata</taxon>
        <taxon>Vertebrata</taxon>
        <taxon>Euteleostomi</taxon>
        <taxon>Actinopterygii</taxon>
        <taxon>Neopterygii</taxon>
        <taxon>Teleostei</taxon>
        <taxon>Anguilliformes</taxon>
        <taxon>Anguillidae</taxon>
        <taxon>Anguilla</taxon>
    </lineage>
</organism>
<evidence type="ECO:0000313" key="1">
    <source>
        <dbReference type="EMBL" id="JAH93240.1"/>
    </source>
</evidence>
<dbReference type="EMBL" id="GBXM01015337">
    <property type="protein sequence ID" value="JAH93240.1"/>
    <property type="molecule type" value="Transcribed_RNA"/>
</dbReference>
<reference evidence="1" key="1">
    <citation type="submission" date="2014-11" db="EMBL/GenBank/DDBJ databases">
        <authorList>
            <person name="Amaro Gonzalez C."/>
        </authorList>
    </citation>
    <scope>NUCLEOTIDE SEQUENCE</scope>
</reference>
<reference evidence="1" key="2">
    <citation type="journal article" date="2015" name="Fish Shellfish Immunol.">
        <title>Early steps in the European eel (Anguilla anguilla)-Vibrio vulnificus interaction in the gills: Role of the RtxA13 toxin.</title>
        <authorList>
            <person name="Callol A."/>
            <person name="Pajuelo D."/>
            <person name="Ebbesson L."/>
            <person name="Teles M."/>
            <person name="MacKenzie S."/>
            <person name="Amaro C."/>
        </authorList>
    </citation>
    <scope>NUCLEOTIDE SEQUENCE</scope>
</reference>
<proteinExistence type="predicted"/>
<protein>
    <submittedName>
        <fullName evidence="1">Uncharacterized protein</fullName>
    </submittedName>
</protein>